<sequence>MEHQTKQAQIAGSEGAVDALRQLMGSRFTCRGYLPDAVPDETIASIIDIARGTPSWCNTQPWHVVVTRGEATEAFRAALVERATQAPQVESDLPFPVQYSGVHAQRRRETGHALYEALGIERHDKARRDSQSFENFRFFGAPHVAIITIPVELGTYAAVDCGAFIASFLLAAHAHGVATAPQGALARHARFIRSYFGLGEDRHMVCGIAFGYADHEHPANSFRTRRAERGDVLRLV</sequence>
<proteinExistence type="inferred from homology"/>
<dbReference type="PANTHER" id="PTHR43673:SF2">
    <property type="entry name" value="NITROREDUCTASE"/>
    <property type="match status" value="1"/>
</dbReference>
<evidence type="ECO:0000259" key="6">
    <source>
        <dbReference type="Pfam" id="PF00881"/>
    </source>
</evidence>
<dbReference type="SUPFAM" id="SSF55469">
    <property type="entry name" value="FMN-dependent nitroreductase-like"/>
    <property type="match status" value="1"/>
</dbReference>
<gene>
    <name evidence="7" type="ORF">NG900_06525</name>
</gene>
<keyword evidence="4" id="KW-0288">FMN</keyword>
<keyword evidence="5" id="KW-0560">Oxidoreductase</keyword>
<evidence type="ECO:0000313" key="7">
    <source>
        <dbReference type="EMBL" id="MCO5397857.1"/>
    </source>
</evidence>
<protein>
    <submittedName>
        <fullName evidence="7">Nitroreductase</fullName>
    </submittedName>
</protein>
<dbReference type="Proteomes" id="UP001162811">
    <property type="component" value="Unassembled WGS sequence"/>
</dbReference>
<dbReference type="EMBL" id="JAMXHT010000002">
    <property type="protein sequence ID" value="MCO5397857.1"/>
    <property type="molecule type" value="Genomic_DNA"/>
</dbReference>
<comment type="similarity">
    <text evidence="2">Belongs to the nitroreductase family.</text>
</comment>
<organism evidence="7 8">
    <name type="scientific">Ralstonia soli</name>
    <dbReference type="NCBI Taxonomy" id="2953896"/>
    <lineage>
        <taxon>Bacteria</taxon>
        <taxon>Pseudomonadati</taxon>
        <taxon>Pseudomonadota</taxon>
        <taxon>Betaproteobacteria</taxon>
        <taxon>Burkholderiales</taxon>
        <taxon>Burkholderiaceae</taxon>
        <taxon>Ralstonia</taxon>
    </lineage>
</organism>
<dbReference type="CDD" id="cd02136">
    <property type="entry name" value="PnbA_NfnB-like"/>
    <property type="match status" value="1"/>
</dbReference>
<evidence type="ECO:0000256" key="3">
    <source>
        <dbReference type="ARBA" id="ARBA00022630"/>
    </source>
</evidence>
<evidence type="ECO:0000256" key="5">
    <source>
        <dbReference type="ARBA" id="ARBA00023002"/>
    </source>
</evidence>
<keyword evidence="8" id="KW-1185">Reference proteome</keyword>
<comment type="cofactor">
    <cofactor evidence="1">
        <name>FMN</name>
        <dbReference type="ChEBI" id="CHEBI:58210"/>
    </cofactor>
</comment>
<dbReference type="PANTHER" id="PTHR43673">
    <property type="entry name" value="NAD(P)H NITROREDUCTASE YDGI-RELATED"/>
    <property type="match status" value="1"/>
</dbReference>
<evidence type="ECO:0000256" key="1">
    <source>
        <dbReference type="ARBA" id="ARBA00001917"/>
    </source>
</evidence>
<comment type="caution">
    <text evidence="7">The sequence shown here is derived from an EMBL/GenBank/DDBJ whole genome shotgun (WGS) entry which is preliminary data.</text>
</comment>
<reference evidence="7" key="2">
    <citation type="journal article" date="2023" name="Front. Microbiol.">
        <title>Ralstonia chuxiongensis sp. nov., Ralstonia mojiangensis sp. nov., and Ralstonia soli sp. nov., isolated from tobacco fields, are three novel species in the family Burkholderiaceae.</title>
        <authorList>
            <person name="Lu C.H."/>
            <person name="Zhang Y.Y."/>
            <person name="Jiang N."/>
            <person name="Chen W."/>
            <person name="Shao X."/>
            <person name="Zhao Z.M."/>
            <person name="Lu W.L."/>
            <person name="Hu X."/>
            <person name="Xi Y.X."/>
            <person name="Zou S.Y."/>
            <person name="Wei Q.J."/>
            <person name="Lin Z.L."/>
            <person name="Gong L."/>
            <person name="Gai X.T."/>
            <person name="Zhang L.Q."/>
            <person name="Li J.Y."/>
            <person name="Jin Y."/>
            <person name="Xia Z.Y."/>
        </authorList>
    </citation>
    <scope>NUCLEOTIDE SEQUENCE</scope>
    <source>
        <strain evidence="7">21MJYT02-11</strain>
    </source>
</reference>
<evidence type="ECO:0000256" key="4">
    <source>
        <dbReference type="ARBA" id="ARBA00022643"/>
    </source>
</evidence>
<dbReference type="Gene3D" id="3.40.109.10">
    <property type="entry name" value="NADH Oxidase"/>
    <property type="match status" value="1"/>
</dbReference>
<feature type="domain" description="Nitroreductase" evidence="6">
    <location>
        <begin position="26"/>
        <end position="212"/>
    </location>
</feature>
<accession>A0ABT1AI51</accession>
<evidence type="ECO:0000256" key="2">
    <source>
        <dbReference type="ARBA" id="ARBA00007118"/>
    </source>
</evidence>
<dbReference type="InterPro" id="IPR000415">
    <property type="entry name" value="Nitroreductase-like"/>
</dbReference>
<name>A0ABT1AI51_9RALS</name>
<reference evidence="7" key="1">
    <citation type="submission" date="2022-06" db="EMBL/GenBank/DDBJ databases">
        <authorList>
            <person name="Lu C.-H."/>
        </authorList>
    </citation>
    <scope>NUCLEOTIDE SEQUENCE</scope>
    <source>
        <strain evidence="7">21MJYT02-11</strain>
    </source>
</reference>
<dbReference type="RefSeq" id="WP_252678159.1">
    <property type="nucleotide sequence ID" value="NZ_JAMXHT010000002.1"/>
</dbReference>
<evidence type="ECO:0000313" key="8">
    <source>
        <dbReference type="Proteomes" id="UP001162811"/>
    </source>
</evidence>
<dbReference type="Pfam" id="PF00881">
    <property type="entry name" value="Nitroreductase"/>
    <property type="match status" value="1"/>
</dbReference>
<keyword evidence="3" id="KW-0285">Flavoprotein</keyword>
<dbReference type="InterPro" id="IPR029479">
    <property type="entry name" value="Nitroreductase"/>
</dbReference>